<dbReference type="InterPro" id="IPR041698">
    <property type="entry name" value="Methyltransf_25"/>
</dbReference>
<name>A0A382H3T9_9ZZZZ</name>
<dbReference type="EMBL" id="UINC01058960">
    <property type="protein sequence ID" value="SVB81832.1"/>
    <property type="molecule type" value="Genomic_DNA"/>
</dbReference>
<sequence length="253" mass="28949">MDPERLEAIRDMVRNTYSDMEVVSRYAQIGLWPAEEILVLEYFPDGARVLDIGCGAGRTTIPLAEMGLEVVGIDSSPAMIQLAMELAAVSKVNPELQVMDVMDLKFSDDSFEIAFFSYNGLELLPGAEGKKLAMREIHRVLKPGGLFVFSTHSPFALNQFVLLRLKTFLKFIVGKLMGVPTQEREFGERFSRDSDEEVRYLQILPPFIIQRMLLDCHFEIEYFNARGRIEEGKKWRWPGIIADGERFYIARKK</sequence>
<dbReference type="AlphaFoldDB" id="A0A382H3T9"/>
<evidence type="ECO:0000313" key="2">
    <source>
        <dbReference type="EMBL" id="SVB81832.1"/>
    </source>
</evidence>
<evidence type="ECO:0000259" key="1">
    <source>
        <dbReference type="Pfam" id="PF13649"/>
    </source>
</evidence>
<reference evidence="2" key="1">
    <citation type="submission" date="2018-05" db="EMBL/GenBank/DDBJ databases">
        <authorList>
            <person name="Lanie J.A."/>
            <person name="Ng W.-L."/>
            <person name="Kazmierczak K.M."/>
            <person name="Andrzejewski T.M."/>
            <person name="Davidsen T.M."/>
            <person name="Wayne K.J."/>
            <person name="Tettelin H."/>
            <person name="Glass J.I."/>
            <person name="Rusch D."/>
            <person name="Podicherti R."/>
            <person name="Tsui H.-C.T."/>
            <person name="Winkler M.E."/>
        </authorList>
    </citation>
    <scope>NUCLEOTIDE SEQUENCE</scope>
</reference>
<dbReference type="InterPro" id="IPR029063">
    <property type="entry name" value="SAM-dependent_MTases_sf"/>
</dbReference>
<protein>
    <recommendedName>
        <fullName evidence="1">Methyltransferase domain-containing protein</fullName>
    </recommendedName>
</protein>
<dbReference type="CDD" id="cd02440">
    <property type="entry name" value="AdoMet_MTases"/>
    <property type="match status" value="1"/>
</dbReference>
<proteinExistence type="predicted"/>
<dbReference type="PANTHER" id="PTHR43591">
    <property type="entry name" value="METHYLTRANSFERASE"/>
    <property type="match status" value="1"/>
</dbReference>
<dbReference type="Pfam" id="PF13649">
    <property type="entry name" value="Methyltransf_25"/>
    <property type="match status" value="1"/>
</dbReference>
<dbReference type="Gene3D" id="3.40.50.150">
    <property type="entry name" value="Vaccinia Virus protein VP39"/>
    <property type="match status" value="1"/>
</dbReference>
<dbReference type="SUPFAM" id="SSF53335">
    <property type="entry name" value="S-adenosyl-L-methionine-dependent methyltransferases"/>
    <property type="match status" value="1"/>
</dbReference>
<gene>
    <name evidence="2" type="ORF">METZ01_LOCUS234686</name>
</gene>
<feature type="domain" description="Methyltransferase" evidence="1">
    <location>
        <begin position="49"/>
        <end position="145"/>
    </location>
</feature>
<accession>A0A382H3T9</accession>
<dbReference type="PANTHER" id="PTHR43591:SF110">
    <property type="entry name" value="RHODANESE DOMAIN-CONTAINING PROTEIN"/>
    <property type="match status" value="1"/>
</dbReference>
<organism evidence="2">
    <name type="scientific">marine metagenome</name>
    <dbReference type="NCBI Taxonomy" id="408172"/>
    <lineage>
        <taxon>unclassified sequences</taxon>
        <taxon>metagenomes</taxon>
        <taxon>ecological metagenomes</taxon>
    </lineage>
</organism>